<dbReference type="Proteomes" id="UP000492821">
    <property type="component" value="Unassembled WGS sequence"/>
</dbReference>
<keyword evidence="3" id="KW-1185">Reference proteome</keyword>
<reference evidence="4" key="2">
    <citation type="submission" date="2020-10" db="UniProtKB">
        <authorList>
            <consortium name="WormBaseParasite"/>
        </authorList>
    </citation>
    <scope>IDENTIFICATION</scope>
</reference>
<keyword evidence="2" id="KW-1133">Transmembrane helix</keyword>
<keyword evidence="2" id="KW-0812">Transmembrane</keyword>
<feature type="transmembrane region" description="Helical" evidence="2">
    <location>
        <begin position="12"/>
        <end position="32"/>
    </location>
</feature>
<sequence length="362" mass="40539">MAVMDYGLADGFGLTVRMITIGIMGTVLYCIVRDRNNADLPKANPSNCQLQKIVVVSPAATSPAIVPTSPATMATVSTPMNPTKSPTVETPKREVEKKAPETTPTSMAPTTLTTVSNVVKTQKPDVSPPYDAAQKMIEDAARSLNRNKLLRFAGMMPCETGSRLDPFLQHVFRNYNTSPRRHIDDDEVTFFLTFVSEAWRAAPALLKRARQELCCHGAVYERKKWRSFNEVTRHYIRQPTTPGFIAWFAFSGEHGHQITFKDNASAKQILKKLSVPALLTVFFKENLSKKIRRSAYAHLRTCLPQISKHYPEIQVRGMPYPICLIPEMKKKNLVMFYDAANDQTFSTRRSDGSSGATAMIYV</sequence>
<keyword evidence="2" id="KW-0472">Membrane</keyword>
<reference evidence="3" key="1">
    <citation type="journal article" date="2013" name="Genetics">
        <title>The draft genome and transcriptome of Panagrellus redivivus are shaped by the harsh demands of a free-living lifestyle.</title>
        <authorList>
            <person name="Srinivasan J."/>
            <person name="Dillman A.R."/>
            <person name="Macchietto M.G."/>
            <person name="Heikkinen L."/>
            <person name="Lakso M."/>
            <person name="Fracchia K.M."/>
            <person name="Antoshechkin I."/>
            <person name="Mortazavi A."/>
            <person name="Wong G."/>
            <person name="Sternberg P.W."/>
        </authorList>
    </citation>
    <scope>NUCLEOTIDE SEQUENCE [LARGE SCALE GENOMIC DNA]</scope>
    <source>
        <strain evidence="3">MT8872</strain>
    </source>
</reference>
<evidence type="ECO:0000313" key="4">
    <source>
        <dbReference type="WBParaSite" id="Pan_g7068.t3"/>
    </source>
</evidence>
<evidence type="ECO:0000313" key="3">
    <source>
        <dbReference type="Proteomes" id="UP000492821"/>
    </source>
</evidence>
<name>A0A7E4W6R0_PANRE</name>
<feature type="compositionally biased region" description="Basic and acidic residues" evidence="1">
    <location>
        <begin position="90"/>
        <end position="100"/>
    </location>
</feature>
<feature type="region of interest" description="Disordered" evidence="1">
    <location>
        <begin position="72"/>
        <end position="129"/>
    </location>
</feature>
<evidence type="ECO:0000256" key="2">
    <source>
        <dbReference type="SAM" id="Phobius"/>
    </source>
</evidence>
<accession>A0A7E4W6R0</accession>
<proteinExistence type="predicted"/>
<protein>
    <submittedName>
        <fullName evidence="4">ULP_PROTEASE domain-containing protein</fullName>
    </submittedName>
</protein>
<organism evidence="3 4">
    <name type="scientific">Panagrellus redivivus</name>
    <name type="common">Microworm</name>
    <dbReference type="NCBI Taxonomy" id="6233"/>
    <lineage>
        <taxon>Eukaryota</taxon>
        <taxon>Metazoa</taxon>
        <taxon>Ecdysozoa</taxon>
        <taxon>Nematoda</taxon>
        <taxon>Chromadorea</taxon>
        <taxon>Rhabditida</taxon>
        <taxon>Tylenchina</taxon>
        <taxon>Panagrolaimomorpha</taxon>
        <taxon>Panagrolaimoidea</taxon>
        <taxon>Panagrolaimidae</taxon>
        <taxon>Panagrellus</taxon>
    </lineage>
</organism>
<dbReference type="AlphaFoldDB" id="A0A7E4W6R0"/>
<dbReference type="WBParaSite" id="Pan_g7068.t3">
    <property type="protein sequence ID" value="Pan_g7068.t3"/>
    <property type="gene ID" value="Pan_g7068"/>
</dbReference>
<feature type="compositionally biased region" description="Polar residues" evidence="1">
    <location>
        <begin position="72"/>
        <end position="88"/>
    </location>
</feature>
<feature type="compositionally biased region" description="Low complexity" evidence="1">
    <location>
        <begin position="101"/>
        <end position="114"/>
    </location>
</feature>
<evidence type="ECO:0000256" key="1">
    <source>
        <dbReference type="SAM" id="MobiDB-lite"/>
    </source>
</evidence>